<reference evidence="2 3" key="1">
    <citation type="submission" date="2018-03" db="EMBL/GenBank/DDBJ databases">
        <title>Whole genome sequencing of Histamine producing bacteria.</title>
        <authorList>
            <person name="Butler K."/>
        </authorList>
    </citation>
    <scope>NUCLEOTIDE SEQUENCE [LARGE SCALE GENOMIC DNA]</scope>
    <source>
        <strain evidence="2 3">BT-6</strain>
    </source>
</reference>
<sequence>MEKIKLNLSPKSIVKFFFGIIFILFLLNDFAIYIQYFTDWKYVNTFIRLVNVDREMNIPTLYSSCAMIFASILLAMTAILEKKQGSAYLAWYGLSFIFLFLALDEATELHEMLVTPIRSTLNTAGAFYFAWVIPYAILAVLFLLCYIKFLIRIPNRFTALFIISGSVYVAGALVFELIGGEIASIYGVDALIYAVSYTIEEFLEMIGIVLLIYTVLSYIEFKNKSIILNLA</sequence>
<evidence type="ECO:0000313" key="3">
    <source>
        <dbReference type="Proteomes" id="UP000241404"/>
    </source>
</evidence>
<feature type="transmembrane region" description="Helical" evidence="1">
    <location>
        <begin position="56"/>
        <end position="80"/>
    </location>
</feature>
<dbReference type="EMBL" id="PYMM01000003">
    <property type="protein sequence ID" value="PSU17420.1"/>
    <property type="molecule type" value="Genomic_DNA"/>
</dbReference>
<feature type="transmembrane region" description="Helical" evidence="1">
    <location>
        <begin position="87"/>
        <end position="103"/>
    </location>
</feature>
<keyword evidence="1" id="KW-0812">Transmembrane</keyword>
<feature type="transmembrane region" description="Helical" evidence="1">
    <location>
        <begin position="12"/>
        <end position="36"/>
    </location>
</feature>
<evidence type="ECO:0000313" key="2">
    <source>
        <dbReference type="EMBL" id="PSU17420.1"/>
    </source>
</evidence>
<feature type="transmembrane region" description="Helical" evidence="1">
    <location>
        <begin position="190"/>
        <end position="216"/>
    </location>
</feature>
<organism evidence="2 3">
    <name type="scientific">Photobacterium damselae</name>
    <dbReference type="NCBI Taxonomy" id="38293"/>
    <lineage>
        <taxon>Bacteria</taxon>
        <taxon>Pseudomonadati</taxon>
        <taxon>Pseudomonadota</taxon>
        <taxon>Gammaproteobacteria</taxon>
        <taxon>Vibrionales</taxon>
        <taxon>Vibrionaceae</taxon>
        <taxon>Photobacterium</taxon>
    </lineage>
</organism>
<keyword evidence="1" id="KW-1133">Transmembrane helix</keyword>
<name>A0ABD6X6J3_PHODM</name>
<dbReference type="RefSeq" id="WP_107200400.1">
    <property type="nucleotide sequence ID" value="NZ_LZFH01000023.1"/>
</dbReference>
<protein>
    <recommendedName>
        <fullName evidence="4">Multidrug transporter</fullName>
    </recommendedName>
</protein>
<gene>
    <name evidence="2" type="ORF">CTM90_07910</name>
</gene>
<comment type="caution">
    <text evidence="2">The sequence shown here is derived from an EMBL/GenBank/DDBJ whole genome shotgun (WGS) entry which is preliminary data.</text>
</comment>
<proteinExistence type="predicted"/>
<feature type="transmembrane region" description="Helical" evidence="1">
    <location>
        <begin position="123"/>
        <end position="147"/>
    </location>
</feature>
<dbReference type="Proteomes" id="UP000241404">
    <property type="component" value="Unassembled WGS sequence"/>
</dbReference>
<keyword evidence="1" id="KW-0472">Membrane</keyword>
<accession>A0ABD6X6J3</accession>
<dbReference type="AlphaFoldDB" id="A0ABD6X6J3"/>
<feature type="transmembrane region" description="Helical" evidence="1">
    <location>
        <begin position="159"/>
        <end position="178"/>
    </location>
</feature>
<evidence type="ECO:0000256" key="1">
    <source>
        <dbReference type="SAM" id="Phobius"/>
    </source>
</evidence>
<evidence type="ECO:0008006" key="4">
    <source>
        <dbReference type="Google" id="ProtNLM"/>
    </source>
</evidence>